<reference evidence="2 3" key="1">
    <citation type="submission" date="2015-11" db="EMBL/GenBank/DDBJ databases">
        <title>Description and complete genome sequence of a novel strain predominating in hypersaline microbial mats and representing a new family of the Bacteriodetes phylum.</title>
        <authorList>
            <person name="Spring S."/>
            <person name="Bunk B."/>
            <person name="Sproer C."/>
            <person name="Klenk H.-P."/>
        </authorList>
    </citation>
    <scope>NUCLEOTIDE SEQUENCE [LARGE SCALE GENOMIC DNA]</scope>
    <source>
        <strain evidence="2 3">L21-Spi-D4</strain>
    </source>
</reference>
<dbReference type="Proteomes" id="UP000064893">
    <property type="component" value="Chromosome"/>
</dbReference>
<proteinExistence type="predicted"/>
<dbReference type="Gene3D" id="2.40.160.20">
    <property type="match status" value="1"/>
</dbReference>
<evidence type="ECO:0000313" key="3">
    <source>
        <dbReference type="Proteomes" id="UP000064893"/>
    </source>
</evidence>
<dbReference type="AlphaFoldDB" id="A0A0S2I2G8"/>
<dbReference type="Pfam" id="PF19573">
    <property type="entry name" value="DUF6089"/>
    <property type="match status" value="1"/>
</dbReference>
<feature type="domain" description="DUF6089" evidence="1">
    <location>
        <begin position="9"/>
        <end position="205"/>
    </location>
</feature>
<gene>
    <name evidence="2" type="ORF">L21SP5_02949</name>
</gene>
<dbReference type="InterPro" id="IPR045743">
    <property type="entry name" value="DUF6089"/>
</dbReference>
<keyword evidence="3" id="KW-1185">Reference proteome</keyword>
<dbReference type="InterPro" id="IPR011250">
    <property type="entry name" value="OMP/PagP_B-barrel"/>
</dbReference>
<name>A0A0S2I2G8_9BACT</name>
<organism evidence="2 3">
    <name type="scientific">Salinivirga cyanobacteriivorans</name>
    <dbReference type="NCBI Taxonomy" id="1307839"/>
    <lineage>
        <taxon>Bacteria</taxon>
        <taxon>Pseudomonadati</taxon>
        <taxon>Bacteroidota</taxon>
        <taxon>Bacteroidia</taxon>
        <taxon>Bacteroidales</taxon>
        <taxon>Salinivirgaceae</taxon>
        <taxon>Salinivirga</taxon>
    </lineage>
</organism>
<accession>A0A0S2I2G8</accession>
<protein>
    <recommendedName>
        <fullName evidence="1">DUF6089 domain-containing protein</fullName>
    </recommendedName>
</protein>
<sequence length="214" mass="24410">MYHVGVSQKNADIGLMLGGTTYMGDVNQETPFRSVKPAASAFYRYNFHTRLALKGSIQYARLTGDDAMSEFDYQNLRNQQFSTNMLGASAFVEFNFLHFEQTVRYRYATPYIGAGLGFMLMDFKLAANTLENITIPFGLGVKIGLTERLAMGLEYTLHKTFRDDLDKISDWRYNSSGSFPLKQRANPQNDDWFTFFGVFLSYKLKDCVTCPAYL</sequence>
<dbReference type="KEGG" id="blq:L21SP5_02949"/>
<dbReference type="EMBL" id="CP013118">
    <property type="protein sequence ID" value="ALO16569.1"/>
    <property type="molecule type" value="Genomic_DNA"/>
</dbReference>
<evidence type="ECO:0000259" key="1">
    <source>
        <dbReference type="Pfam" id="PF19573"/>
    </source>
</evidence>
<dbReference type="SUPFAM" id="SSF56925">
    <property type="entry name" value="OMPA-like"/>
    <property type="match status" value="1"/>
</dbReference>
<dbReference type="STRING" id="1307839.L21SP5_02949"/>
<evidence type="ECO:0000313" key="2">
    <source>
        <dbReference type="EMBL" id="ALO16569.1"/>
    </source>
</evidence>